<reference evidence="1" key="1">
    <citation type="journal article" date="2019" name="MBio">
        <title>Virus Genomes from Deep Sea Sediments Expand the Ocean Megavirome and Support Independent Origins of Viral Gigantism.</title>
        <authorList>
            <person name="Backstrom D."/>
            <person name="Yutin N."/>
            <person name="Jorgensen S.L."/>
            <person name="Dharamshi J."/>
            <person name="Homa F."/>
            <person name="Zaremba-Niedwiedzka K."/>
            <person name="Spang A."/>
            <person name="Wolf Y.I."/>
            <person name="Koonin E.V."/>
            <person name="Ettema T.J."/>
        </authorList>
    </citation>
    <scope>NUCLEOTIDE SEQUENCE</scope>
</reference>
<gene>
    <name evidence="1" type="ORF">LCPAC401_02050</name>
</gene>
<protein>
    <submittedName>
        <fullName evidence="1">Uncharacterized protein</fullName>
    </submittedName>
</protein>
<sequence>MKSHMIVFWDQWKYENEDIAFSLMINDDKLNNEEYLNKMYDYINEMLSKFEDKDGSLIFNHNNYQI</sequence>
<evidence type="ECO:0000313" key="1">
    <source>
        <dbReference type="EMBL" id="QBK92567.1"/>
    </source>
</evidence>
<accession>A0A481Z9S7</accession>
<organism evidence="1">
    <name type="scientific">Pithovirus LCPAC401</name>
    <dbReference type="NCBI Taxonomy" id="2506595"/>
    <lineage>
        <taxon>Viruses</taxon>
        <taxon>Pithoviruses</taxon>
    </lineage>
</organism>
<proteinExistence type="predicted"/>
<dbReference type="EMBL" id="MK500578">
    <property type="protein sequence ID" value="QBK92567.1"/>
    <property type="molecule type" value="Genomic_DNA"/>
</dbReference>
<name>A0A481Z9S7_9VIRU</name>